<accession>A0A8D8ZWX9</accession>
<evidence type="ECO:0000313" key="1">
    <source>
        <dbReference type="EMBL" id="CAG6755135.1"/>
    </source>
</evidence>
<proteinExistence type="predicted"/>
<name>A0A8D8ZWX9_9HEMI</name>
<sequence>MRCPAVFFGKTKTVMFQNLQNEIPACQKSQKYRHVIHEDNFQIVYLDICVIKTGHWTYFFKTSDFMLHTSNKQVLLKFIYFQILKMDPTRLLQTSRQKWLFPMNLVC</sequence>
<dbReference type="EMBL" id="HBUF01541175">
    <property type="protein sequence ID" value="CAG6755135.1"/>
    <property type="molecule type" value="Transcribed_RNA"/>
</dbReference>
<organism evidence="1">
    <name type="scientific">Cacopsylla melanoneura</name>
    <dbReference type="NCBI Taxonomy" id="428564"/>
    <lineage>
        <taxon>Eukaryota</taxon>
        <taxon>Metazoa</taxon>
        <taxon>Ecdysozoa</taxon>
        <taxon>Arthropoda</taxon>
        <taxon>Hexapoda</taxon>
        <taxon>Insecta</taxon>
        <taxon>Pterygota</taxon>
        <taxon>Neoptera</taxon>
        <taxon>Paraneoptera</taxon>
        <taxon>Hemiptera</taxon>
        <taxon>Sternorrhyncha</taxon>
        <taxon>Psylloidea</taxon>
        <taxon>Psyllidae</taxon>
        <taxon>Psyllinae</taxon>
        <taxon>Cacopsylla</taxon>
    </lineage>
</organism>
<reference evidence="1" key="1">
    <citation type="submission" date="2021-05" db="EMBL/GenBank/DDBJ databases">
        <authorList>
            <person name="Alioto T."/>
            <person name="Alioto T."/>
            <person name="Gomez Garrido J."/>
        </authorList>
    </citation>
    <scope>NUCLEOTIDE SEQUENCE</scope>
</reference>
<protein>
    <submittedName>
        <fullName evidence="1">Uncharacterized protein</fullName>
    </submittedName>
</protein>
<dbReference type="AlphaFoldDB" id="A0A8D8ZWX9"/>